<dbReference type="Gene3D" id="3.90.1590.10">
    <property type="entry name" value="glutathione-dependent formaldehyde- activating enzyme (gfa)"/>
    <property type="match status" value="1"/>
</dbReference>
<reference evidence="6 7" key="1">
    <citation type="journal article" date="2016" name="Sci. Rep.">
        <title>Penicillium arizonense, a new, genome sequenced fungal species, reveals a high chemical diversity in secreted metabolites.</title>
        <authorList>
            <person name="Grijseels S."/>
            <person name="Nielsen J.C."/>
            <person name="Randelovic M."/>
            <person name="Nielsen J."/>
            <person name="Nielsen K.F."/>
            <person name="Workman M."/>
            <person name="Frisvad J.C."/>
        </authorList>
    </citation>
    <scope>NUCLEOTIDE SEQUENCE [LARGE SCALE GENOMIC DNA]</scope>
    <source>
        <strain evidence="6 7">CBS 141311</strain>
    </source>
</reference>
<dbReference type="AlphaFoldDB" id="A0A1F5LHG5"/>
<evidence type="ECO:0000256" key="1">
    <source>
        <dbReference type="ARBA" id="ARBA00005495"/>
    </source>
</evidence>
<keyword evidence="3" id="KW-0862">Zinc</keyword>
<dbReference type="STRING" id="1835702.A0A1F5LHG5"/>
<evidence type="ECO:0000256" key="3">
    <source>
        <dbReference type="ARBA" id="ARBA00022833"/>
    </source>
</evidence>
<dbReference type="PROSITE" id="PS51891">
    <property type="entry name" value="CENP_V_GFA"/>
    <property type="match status" value="1"/>
</dbReference>
<dbReference type="GO" id="GO:0046872">
    <property type="term" value="F:metal ion binding"/>
    <property type="evidence" value="ECO:0007669"/>
    <property type="project" value="UniProtKB-KW"/>
</dbReference>
<evidence type="ECO:0000256" key="2">
    <source>
        <dbReference type="ARBA" id="ARBA00022723"/>
    </source>
</evidence>
<dbReference type="RefSeq" id="XP_022488094.1">
    <property type="nucleotide sequence ID" value="XM_022631859.1"/>
</dbReference>
<comment type="similarity">
    <text evidence="1">Belongs to the Gfa family.</text>
</comment>
<comment type="caution">
    <text evidence="6">The sequence shown here is derived from an EMBL/GenBank/DDBJ whole genome shotgun (WGS) entry which is preliminary data.</text>
</comment>
<evidence type="ECO:0000259" key="5">
    <source>
        <dbReference type="PROSITE" id="PS51891"/>
    </source>
</evidence>
<dbReference type="InterPro" id="IPR011057">
    <property type="entry name" value="Mss4-like_sf"/>
</dbReference>
<dbReference type="EMBL" id="LXJU01000009">
    <property type="protein sequence ID" value="OGE52654.1"/>
    <property type="molecule type" value="Genomic_DNA"/>
</dbReference>
<dbReference type="Proteomes" id="UP000177622">
    <property type="component" value="Unassembled WGS sequence"/>
</dbReference>
<accession>A0A1F5LHG5</accession>
<proteinExistence type="inferred from homology"/>
<keyword evidence="4" id="KW-0456">Lyase</keyword>
<dbReference type="OrthoDB" id="9985472at2759"/>
<keyword evidence="2" id="KW-0479">Metal-binding</keyword>
<gene>
    <name evidence="6" type="ORF">PENARI_c009G05321</name>
</gene>
<dbReference type="GO" id="GO:0016846">
    <property type="term" value="F:carbon-sulfur lyase activity"/>
    <property type="evidence" value="ECO:0007669"/>
    <property type="project" value="InterPro"/>
</dbReference>
<dbReference type="PANTHER" id="PTHR33337">
    <property type="entry name" value="GFA DOMAIN-CONTAINING PROTEIN"/>
    <property type="match status" value="1"/>
</dbReference>
<dbReference type="SUPFAM" id="SSF51316">
    <property type="entry name" value="Mss4-like"/>
    <property type="match status" value="1"/>
</dbReference>
<keyword evidence="7" id="KW-1185">Reference proteome</keyword>
<dbReference type="Pfam" id="PF04828">
    <property type="entry name" value="GFA"/>
    <property type="match status" value="1"/>
</dbReference>
<sequence length="137" mass="15083">MPTGSCLCRNLQYEFAGEPQGMATCHCLSCRKISGGTNTVNFMIPENDFKITAGTPKRFSVVHESGMNLTVHFCDNCGGAIYKTADLEAFKGVAVVQVGTLDDPDAFAQVKPTMEFWTKYRVPWLSNLEGTAQMLEF</sequence>
<evidence type="ECO:0000256" key="4">
    <source>
        <dbReference type="ARBA" id="ARBA00023239"/>
    </source>
</evidence>
<dbReference type="PANTHER" id="PTHR33337:SF30">
    <property type="entry name" value="DUF636 DOMAIN PROTEIN (AFU_ORTHOLOGUE AFUA_1G03180)"/>
    <property type="match status" value="1"/>
</dbReference>
<dbReference type="GeneID" id="34576593"/>
<protein>
    <recommendedName>
        <fullName evidence="5">CENP-V/GFA domain-containing protein</fullName>
    </recommendedName>
</protein>
<evidence type="ECO:0000313" key="7">
    <source>
        <dbReference type="Proteomes" id="UP000177622"/>
    </source>
</evidence>
<evidence type="ECO:0000313" key="6">
    <source>
        <dbReference type="EMBL" id="OGE52654.1"/>
    </source>
</evidence>
<dbReference type="InterPro" id="IPR006913">
    <property type="entry name" value="CENP-V/GFA"/>
</dbReference>
<name>A0A1F5LHG5_PENAI</name>
<feature type="domain" description="CENP-V/GFA" evidence="5">
    <location>
        <begin position="2"/>
        <end position="118"/>
    </location>
</feature>
<organism evidence="6 7">
    <name type="scientific">Penicillium arizonense</name>
    <dbReference type="NCBI Taxonomy" id="1835702"/>
    <lineage>
        <taxon>Eukaryota</taxon>
        <taxon>Fungi</taxon>
        <taxon>Dikarya</taxon>
        <taxon>Ascomycota</taxon>
        <taxon>Pezizomycotina</taxon>
        <taxon>Eurotiomycetes</taxon>
        <taxon>Eurotiomycetidae</taxon>
        <taxon>Eurotiales</taxon>
        <taxon>Aspergillaceae</taxon>
        <taxon>Penicillium</taxon>
    </lineage>
</organism>